<dbReference type="Proteomes" id="UP000292958">
    <property type="component" value="Unassembled WGS sequence"/>
</dbReference>
<feature type="region of interest" description="Disordered" evidence="1">
    <location>
        <begin position="1"/>
        <end position="26"/>
    </location>
</feature>
<evidence type="ECO:0000256" key="1">
    <source>
        <dbReference type="SAM" id="MobiDB-lite"/>
    </source>
</evidence>
<comment type="caution">
    <text evidence="2">The sequence shown here is derived from an EMBL/GenBank/DDBJ whole genome shotgun (WGS) entry which is preliminary data.</text>
</comment>
<dbReference type="EMBL" id="SHKW01000002">
    <property type="protein sequence ID" value="RZU35553.1"/>
    <property type="molecule type" value="Genomic_DNA"/>
</dbReference>
<evidence type="ECO:0000313" key="2">
    <source>
        <dbReference type="EMBL" id="RZU35553.1"/>
    </source>
</evidence>
<gene>
    <name evidence="2" type="ORF">BDD14_5616</name>
</gene>
<protein>
    <submittedName>
        <fullName evidence="2">Uncharacterized protein</fullName>
    </submittedName>
</protein>
<organism evidence="2 3">
    <name type="scientific">Edaphobacter modestus</name>
    <dbReference type="NCBI Taxonomy" id="388466"/>
    <lineage>
        <taxon>Bacteria</taxon>
        <taxon>Pseudomonadati</taxon>
        <taxon>Acidobacteriota</taxon>
        <taxon>Terriglobia</taxon>
        <taxon>Terriglobales</taxon>
        <taxon>Acidobacteriaceae</taxon>
        <taxon>Edaphobacter</taxon>
    </lineage>
</organism>
<accession>A0A4Q7YFZ8</accession>
<dbReference type="AlphaFoldDB" id="A0A4Q7YFZ8"/>
<reference evidence="2 3" key="1">
    <citation type="submission" date="2019-02" db="EMBL/GenBank/DDBJ databases">
        <title>Genomic Encyclopedia of Archaeal and Bacterial Type Strains, Phase II (KMG-II): from individual species to whole genera.</title>
        <authorList>
            <person name="Goeker M."/>
        </authorList>
    </citation>
    <scope>NUCLEOTIDE SEQUENCE [LARGE SCALE GENOMIC DNA]</scope>
    <source>
        <strain evidence="2 3">DSM 18101</strain>
    </source>
</reference>
<keyword evidence="3" id="KW-1185">Reference proteome</keyword>
<proteinExistence type="predicted"/>
<name>A0A4Q7YFZ8_9BACT</name>
<sequence length="80" mass="8952">MTAPERLNTRQSAIHHLPSRAPERNVEVRSNCDNDCHNAGPEMQNKSAFRHITGVRAFLTVALRPCNSSPAICHPLKSHR</sequence>
<evidence type="ECO:0000313" key="3">
    <source>
        <dbReference type="Proteomes" id="UP000292958"/>
    </source>
</evidence>